<dbReference type="Pfam" id="PF01618">
    <property type="entry name" value="MotA_ExbB"/>
    <property type="match status" value="1"/>
</dbReference>
<dbReference type="InterPro" id="IPR002898">
    <property type="entry name" value="MotA_ExbB_proton_chnl"/>
</dbReference>
<evidence type="ECO:0000256" key="7">
    <source>
        <dbReference type="ARBA" id="ARBA00022989"/>
    </source>
</evidence>
<dbReference type="PANTHER" id="PTHR30625:SF3">
    <property type="entry name" value="TOL-PAL SYSTEM PROTEIN TOLQ"/>
    <property type="match status" value="1"/>
</dbReference>
<evidence type="ECO:0000256" key="6">
    <source>
        <dbReference type="ARBA" id="ARBA00022692"/>
    </source>
</evidence>
<evidence type="ECO:0000256" key="9">
    <source>
        <dbReference type="ARBA" id="ARBA00023306"/>
    </source>
</evidence>
<keyword evidence="13" id="KW-1185">Reference proteome</keyword>
<feature type="transmembrane region" description="Helical" evidence="10">
    <location>
        <begin position="174"/>
        <end position="196"/>
    </location>
</feature>
<dbReference type="GO" id="GO:0005886">
    <property type="term" value="C:plasma membrane"/>
    <property type="evidence" value="ECO:0007669"/>
    <property type="project" value="UniProtKB-SubCell"/>
</dbReference>
<dbReference type="GO" id="GO:0043213">
    <property type="term" value="P:bacteriocin transport"/>
    <property type="evidence" value="ECO:0007669"/>
    <property type="project" value="InterPro"/>
</dbReference>
<feature type="domain" description="MotA/TolQ/ExbB proton channel" evidence="11">
    <location>
        <begin position="84"/>
        <end position="211"/>
    </location>
</feature>
<evidence type="ECO:0000313" key="12">
    <source>
        <dbReference type="EMBL" id="MBA6413187.1"/>
    </source>
</evidence>
<dbReference type="NCBIfam" id="TIGR02796">
    <property type="entry name" value="tolQ"/>
    <property type="match status" value="1"/>
</dbReference>
<keyword evidence="9 10" id="KW-0131">Cell cycle</keyword>
<comment type="subcellular location">
    <subcellularLocation>
        <location evidence="10">Cell inner membrane</location>
        <topology evidence="10">Multi-pass membrane protein</topology>
    </subcellularLocation>
    <subcellularLocation>
        <location evidence="1">Cell membrane</location>
        <topology evidence="1">Multi-pass membrane protein</topology>
    </subcellularLocation>
</comment>
<comment type="subunit">
    <text evidence="10">The Tol-Pal system is composed of five core proteins: the inner membrane proteins TolA, TolQ and TolR, the periplasmic protein TolB and the outer membrane protein Pal. They form a network linking the inner and outer membranes and the peptidoglycan layer.</text>
</comment>
<feature type="transmembrane region" description="Helical" evidence="10">
    <location>
        <begin position="12"/>
        <end position="36"/>
    </location>
</feature>
<feature type="transmembrane region" description="Helical" evidence="10">
    <location>
        <begin position="131"/>
        <end position="154"/>
    </location>
</feature>
<keyword evidence="4 10" id="KW-0997">Cell inner membrane</keyword>
<dbReference type="EMBL" id="JACFXU010000014">
    <property type="protein sequence ID" value="MBA6413187.1"/>
    <property type="molecule type" value="Genomic_DNA"/>
</dbReference>
<dbReference type="GO" id="GO:0051301">
    <property type="term" value="P:cell division"/>
    <property type="evidence" value="ECO:0007669"/>
    <property type="project" value="UniProtKB-UniRule"/>
</dbReference>
<keyword evidence="5 10" id="KW-0132">Cell division</keyword>
<comment type="caution">
    <text evidence="12">The sequence shown here is derived from an EMBL/GenBank/DDBJ whole genome shotgun (WGS) entry which is preliminary data.</text>
</comment>
<reference evidence="12 13" key="1">
    <citation type="submission" date="2020-07" db="EMBL/GenBank/DDBJ databases">
        <title>Halieaceae bacterium, F7430, whole genome shotgun sequencing project.</title>
        <authorList>
            <person name="Jiang S."/>
            <person name="Liu Z.W."/>
            <person name="Du Z.J."/>
        </authorList>
    </citation>
    <scope>NUCLEOTIDE SEQUENCE [LARGE SCALE GENOMIC DNA]</scope>
    <source>
        <strain evidence="12 13">F7430</strain>
    </source>
</reference>
<sequence length="237" mass="26747">MEEQLSLIDLVIHASFTVQLVMAILLLASMVSWYMIVQRVIYFRNSHDDMIRFEERFWSGIDLSQLYREGNERAADGQVIVGVESIFRAGFKEFSRLAQQPGMDSEAVLEGSRRTMRVAMLREEERLERHLPFLASVGSTSPYIGLFGTVWGIMHSFRGLANATQATLATVAPGISEALIATAMGLFAAIPAVMAYNRFASRVDMFTNRYDTFVDEFSSILYRQVYALRSRDSKKAG</sequence>
<dbReference type="GO" id="GO:0017038">
    <property type="term" value="P:protein import"/>
    <property type="evidence" value="ECO:0007669"/>
    <property type="project" value="TreeGrafter"/>
</dbReference>
<evidence type="ECO:0000313" key="13">
    <source>
        <dbReference type="Proteomes" id="UP000539350"/>
    </source>
</evidence>
<evidence type="ECO:0000256" key="3">
    <source>
        <dbReference type="ARBA" id="ARBA00022475"/>
    </source>
</evidence>
<dbReference type="HAMAP" id="MF_02202">
    <property type="entry name" value="TolQ"/>
    <property type="match status" value="1"/>
</dbReference>
<dbReference type="AlphaFoldDB" id="A0A7W2TWD8"/>
<protein>
    <recommendedName>
        <fullName evidence="10">Tol-Pal system protein TolQ</fullName>
    </recommendedName>
</protein>
<proteinExistence type="inferred from homology"/>
<dbReference type="RefSeq" id="WP_182171965.1">
    <property type="nucleotide sequence ID" value="NZ_JACFXU010000014.1"/>
</dbReference>
<organism evidence="12 13">
    <name type="scientific">Sediminihaliea albiluteola</name>
    <dbReference type="NCBI Taxonomy" id="2758564"/>
    <lineage>
        <taxon>Bacteria</taxon>
        <taxon>Pseudomonadati</taxon>
        <taxon>Pseudomonadota</taxon>
        <taxon>Gammaproteobacteria</taxon>
        <taxon>Cellvibrionales</taxon>
        <taxon>Halieaceae</taxon>
        <taxon>Sediminihaliea</taxon>
    </lineage>
</organism>
<keyword evidence="8 10" id="KW-0472">Membrane</keyword>
<evidence type="ECO:0000256" key="2">
    <source>
        <dbReference type="ARBA" id="ARBA00010442"/>
    </source>
</evidence>
<gene>
    <name evidence="10 12" type="primary">tolQ</name>
    <name evidence="12" type="ORF">H2508_08715</name>
</gene>
<name>A0A7W2TWD8_9GAMM</name>
<evidence type="ECO:0000256" key="10">
    <source>
        <dbReference type="HAMAP-Rule" id="MF_02202"/>
    </source>
</evidence>
<evidence type="ECO:0000256" key="5">
    <source>
        <dbReference type="ARBA" id="ARBA00022618"/>
    </source>
</evidence>
<keyword evidence="7 10" id="KW-1133">Transmembrane helix</keyword>
<evidence type="ECO:0000259" key="11">
    <source>
        <dbReference type="Pfam" id="PF01618"/>
    </source>
</evidence>
<comment type="function">
    <text evidence="10">Part of the Tol-Pal system, which plays a role in outer membrane invagination during cell division and is important for maintaining outer membrane integrity.</text>
</comment>
<dbReference type="PANTHER" id="PTHR30625">
    <property type="entry name" value="PROTEIN TOLQ"/>
    <property type="match status" value="1"/>
</dbReference>
<evidence type="ECO:0000256" key="8">
    <source>
        <dbReference type="ARBA" id="ARBA00023136"/>
    </source>
</evidence>
<dbReference type="InterPro" id="IPR050790">
    <property type="entry name" value="ExbB/TolQ_transport"/>
</dbReference>
<keyword evidence="6 10" id="KW-0812">Transmembrane</keyword>
<dbReference type="InterPro" id="IPR014163">
    <property type="entry name" value="Tol-Pal_TolQ"/>
</dbReference>
<accession>A0A7W2TWD8</accession>
<comment type="similarity">
    <text evidence="2 10">Belongs to the ExbB/TolQ family.</text>
</comment>
<evidence type="ECO:0000256" key="1">
    <source>
        <dbReference type="ARBA" id="ARBA00004651"/>
    </source>
</evidence>
<dbReference type="Proteomes" id="UP000539350">
    <property type="component" value="Unassembled WGS sequence"/>
</dbReference>
<evidence type="ECO:0000256" key="4">
    <source>
        <dbReference type="ARBA" id="ARBA00022519"/>
    </source>
</evidence>
<keyword evidence="3 10" id="KW-1003">Cell membrane</keyword>